<dbReference type="GO" id="GO:0043565">
    <property type="term" value="F:sequence-specific DNA binding"/>
    <property type="evidence" value="ECO:0007669"/>
    <property type="project" value="InterPro"/>
</dbReference>
<keyword evidence="6" id="KW-1185">Reference proteome</keyword>
<evidence type="ECO:0000256" key="1">
    <source>
        <dbReference type="ARBA" id="ARBA00023015"/>
    </source>
</evidence>
<evidence type="ECO:0000313" key="6">
    <source>
        <dbReference type="Proteomes" id="UP001139103"/>
    </source>
</evidence>
<evidence type="ECO:0000256" key="2">
    <source>
        <dbReference type="ARBA" id="ARBA00023125"/>
    </source>
</evidence>
<keyword evidence="1" id="KW-0805">Transcription regulation</keyword>
<dbReference type="PANTHER" id="PTHR43280:SF28">
    <property type="entry name" value="HTH-TYPE TRANSCRIPTIONAL ACTIVATOR RHAS"/>
    <property type="match status" value="1"/>
</dbReference>
<evidence type="ECO:0000256" key="3">
    <source>
        <dbReference type="ARBA" id="ARBA00023163"/>
    </source>
</evidence>
<dbReference type="PROSITE" id="PS00041">
    <property type="entry name" value="HTH_ARAC_FAMILY_1"/>
    <property type="match status" value="1"/>
</dbReference>
<dbReference type="InterPro" id="IPR018060">
    <property type="entry name" value="HTH_AraC"/>
</dbReference>
<dbReference type="RefSeq" id="WP_230215897.1">
    <property type="nucleotide sequence ID" value="NZ_JAJKFT010000002.1"/>
</dbReference>
<organism evidence="5 6">
    <name type="scientific">Blastopirellula sediminis</name>
    <dbReference type="NCBI Taxonomy" id="2894196"/>
    <lineage>
        <taxon>Bacteria</taxon>
        <taxon>Pseudomonadati</taxon>
        <taxon>Planctomycetota</taxon>
        <taxon>Planctomycetia</taxon>
        <taxon>Pirellulales</taxon>
        <taxon>Pirellulaceae</taxon>
        <taxon>Blastopirellula</taxon>
    </lineage>
</organism>
<dbReference type="PROSITE" id="PS01124">
    <property type="entry name" value="HTH_ARAC_FAMILY_2"/>
    <property type="match status" value="1"/>
</dbReference>
<comment type="caution">
    <text evidence="5">The sequence shown here is derived from an EMBL/GenBank/DDBJ whole genome shotgun (WGS) entry which is preliminary data.</text>
</comment>
<dbReference type="InterPro" id="IPR014710">
    <property type="entry name" value="RmlC-like_jellyroll"/>
</dbReference>
<dbReference type="PRINTS" id="PR00032">
    <property type="entry name" value="HTHARAC"/>
</dbReference>
<keyword evidence="2" id="KW-0238">DNA-binding</keyword>
<dbReference type="SMART" id="SM00342">
    <property type="entry name" value="HTH_ARAC"/>
    <property type="match status" value="1"/>
</dbReference>
<name>A0A9X1MIH8_9BACT</name>
<dbReference type="SUPFAM" id="SSF46689">
    <property type="entry name" value="Homeodomain-like"/>
    <property type="match status" value="2"/>
</dbReference>
<dbReference type="InterPro" id="IPR018062">
    <property type="entry name" value="HTH_AraC-typ_CS"/>
</dbReference>
<dbReference type="Gene3D" id="2.60.120.10">
    <property type="entry name" value="Jelly Rolls"/>
    <property type="match status" value="1"/>
</dbReference>
<dbReference type="Gene3D" id="1.10.10.60">
    <property type="entry name" value="Homeodomain-like"/>
    <property type="match status" value="2"/>
</dbReference>
<feature type="domain" description="HTH araC/xylS-type" evidence="4">
    <location>
        <begin position="196"/>
        <end position="294"/>
    </location>
</feature>
<dbReference type="AlphaFoldDB" id="A0A9X1MIH8"/>
<evidence type="ECO:0000313" key="5">
    <source>
        <dbReference type="EMBL" id="MCC9627489.1"/>
    </source>
</evidence>
<evidence type="ECO:0000259" key="4">
    <source>
        <dbReference type="PROSITE" id="PS01124"/>
    </source>
</evidence>
<protein>
    <submittedName>
        <fullName evidence="5">AraC family transcriptional regulator</fullName>
    </submittedName>
</protein>
<gene>
    <name evidence="5" type="ORF">LOC68_03695</name>
</gene>
<proteinExistence type="predicted"/>
<dbReference type="Proteomes" id="UP001139103">
    <property type="component" value="Unassembled WGS sequence"/>
</dbReference>
<dbReference type="GO" id="GO:0003700">
    <property type="term" value="F:DNA-binding transcription factor activity"/>
    <property type="evidence" value="ECO:0007669"/>
    <property type="project" value="InterPro"/>
</dbReference>
<dbReference type="Pfam" id="PF02311">
    <property type="entry name" value="AraC_binding"/>
    <property type="match status" value="1"/>
</dbReference>
<sequence>MTQPPSSSPQIDPITGRRMVVRTQTALAENLPSWGVAILESHHAPGFVMEWRSHPFIKVQYVLAGRGEIHIGNDSYSVGPRDIIVVPAERRNRIEDDPGSPMSLYILCIEKRLLNFDPQVASVLPHGKQACQLHFSQRIERRLRRLLYQQWQADPTTSLAMVANALEVLSLLTSESIPSSQPVSDLSLEPDVDEVAAYVRHLDSYFFEASTIDDVVKELGMPRRRFTHIFRRLTGQTWLNYVQRKRVDHACQLLEESDRTIASIAFECGFGELSTFYRAFRKIRGVTPKAWRKTHRE</sequence>
<dbReference type="PANTHER" id="PTHR43280">
    <property type="entry name" value="ARAC-FAMILY TRANSCRIPTIONAL REGULATOR"/>
    <property type="match status" value="1"/>
</dbReference>
<dbReference type="EMBL" id="JAJKFT010000002">
    <property type="protein sequence ID" value="MCC9627489.1"/>
    <property type="molecule type" value="Genomic_DNA"/>
</dbReference>
<dbReference type="Pfam" id="PF12833">
    <property type="entry name" value="HTH_18"/>
    <property type="match status" value="1"/>
</dbReference>
<dbReference type="InterPro" id="IPR020449">
    <property type="entry name" value="Tscrpt_reg_AraC-type_HTH"/>
</dbReference>
<reference evidence="5" key="1">
    <citation type="submission" date="2021-11" db="EMBL/GenBank/DDBJ databases">
        <title>Genome sequence.</title>
        <authorList>
            <person name="Sun Q."/>
        </authorList>
    </citation>
    <scope>NUCLEOTIDE SEQUENCE</scope>
    <source>
        <strain evidence="5">JC732</strain>
    </source>
</reference>
<accession>A0A9X1MIH8</accession>
<dbReference type="SUPFAM" id="SSF51215">
    <property type="entry name" value="Regulatory protein AraC"/>
    <property type="match status" value="1"/>
</dbReference>
<dbReference type="InterPro" id="IPR009057">
    <property type="entry name" value="Homeodomain-like_sf"/>
</dbReference>
<dbReference type="InterPro" id="IPR037923">
    <property type="entry name" value="HTH-like"/>
</dbReference>
<keyword evidence="3" id="KW-0804">Transcription</keyword>
<dbReference type="InterPro" id="IPR003313">
    <property type="entry name" value="AraC-bd"/>
</dbReference>